<sequence length="200" mass="22956">MDENELQKLTKKERKELRRQEKKGFEESKRKFKIFKKALFWAIGIVAVVGFIAAIIWFLWQSERNRPGMVFPTQGRDHIAVGSSHSAYNSNPPTSGSHYADEAQWGAHEQELPDEQLIHNLEHGGIWISYKDIDQSTKTKIEILAKQYPDKIIVTPRANNDAKIAVASWTRLLKLDQFDEGKIVDFIKANKNKSPEPNAQ</sequence>
<comment type="caution">
    <text evidence="2">The sequence shown here is derived from an EMBL/GenBank/DDBJ whole genome shotgun (WGS) entry which is preliminary data.</text>
</comment>
<evidence type="ECO:0000256" key="1">
    <source>
        <dbReference type="SAM" id="Phobius"/>
    </source>
</evidence>
<dbReference type="Proteomes" id="UP000034036">
    <property type="component" value="Unassembled WGS sequence"/>
</dbReference>
<dbReference type="STRING" id="1618659.UV11_C0006G0014"/>
<keyword evidence="1" id="KW-0812">Transmembrane</keyword>
<feature type="transmembrane region" description="Helical" evidence="1">
    <location>
        <begin position="38"/>
        <end position="60"/>
    </location>
</feature>
<reference evidence="2 3" key="1">
    <citation type="journal article" date="2015" name="Nature">
        <title>rRNA introns, odd ribosomes, and small enigmatic genomes across a large radiation of phyla.</title>
        <authorList>
            <person name="Brown C.T."/>
            <person name="Hug L.A."/>
            <person name="Thomas B.C."/>
            <person name="Sharon I."/>
            <person name="Castelle C.J."/>
            <person name="Singh A."/>
            <person name="Wilkins M.J."/>
            <person name="Williams K.H."/>
            <person name="Banfield J.F."/>
        </authorList>
    </citation>
    <scope>NUCLEOTIDE SEQUENCE [LARGE SCALE GENOMIC DNA]</scope>
</reference>
<name>A0A0G0ZIW2_9BACT</name>
<evidence type="ECO:0008006" key="4">
    <source>
        <dbReference type="Google" id="ProtNLM"/>
    </source>
</evidence>
<dbReference type="PATRIC" id="fig|1618659.3.peg.221"/>
<gene>
    <name evidence="2" type="ORF">UV11_C0006G0014</name>
</gene>
<dbReference type="EMBL" id="LCDF01000006">
    <property type="protein sequence ID" value="KKS48609.1"/>
    <property type="molecule type" value="Genomic_DNA"/>
</dbReference>
<protein>
    <recommendedName>
        <fullName evidence="4">DUF3105 domain-containing protein</fullName>
    </recommendedName>
</protein>
<accession>A0A0G0ZIW2</accession>
<dbReference type="AlphaFoldDB" id="A0A0G0ZIW2"/>
<organism evidence="2 3">
    <name type="scientific">Candidatus Giovannonibacteria bacterium GW2011_GWF2_42_19</name>
    <dbReference type="NCBI Taxonomy" id="1618659"/>
    <lineage>
        <taxon>Bacteria</taxon>
        <taxon>Candidatus Giovannoniibacteriota</taxon>
    </lineage>
</organism>
<keyword evidence="1" id="KW-1133">Transmembrane helix</keyword>
<keyword evidence="1" id="KW-0472">Membrane</keyword>
<dbReference type="InterPro" id="IPR021454">
    <property type="entry name" value="DUF3105"/>
</dbReference>
<proteinExistence type="predicted"/>
<dbReference type="Pfam" id="PF11303">
    <property type="entry name" value="DUF3105"/>
    <property type="match status" value="1"/>
</dbReference>
<evidence type="ECO:0000313" key="2">
    <source>
        <dbReference type="EMBL" id="KKS48609.1"/>
    </source>
</evidence>
<evidence type="ECO:0000313" key="3">
    <source>
        <dbReference type="Proteomes" id="UP000034036"/>
    </source>
</evidence>